<feature type="transmembrane region" description="Helical" evidence="6">
    <location>
        <begin position="43"/>
        <end position="65"/>
    </location>
</feature>
<evidence type="ECO:0000256" key="5">
    <source>
        <dbReference type="ARBA" id="ARBA00023136"/>
    </source>
</evidence>
<evidence type="ECO:0000256" key="6">
    <source>
        <dbReference type="SAM" id="Phobius"/>
    </source>
</evidence>
<gene>
    <name evidence="7" type="ORF">CRD59_05910</name>
</gene>
<accession>A0A366KBD9</accession>
<feature type="transmembrane region" description="Helical" evidence="6">
    <location>
        <begin position="145"/>
        <end position="165"/>
    </location>
</feature>
<feature type="transmembrane region" description="Helical" evidence="6">
    <location>
        <begin position="297"/>
        <end position="317"/>
    </location>
</feature>
<feature type="transmembrane region" description="Helical" evidence="6">
    <location>
        <begin position="416"/>
        <end position="433"/>
    </location>
</feature>
<dbReference type="PANTHER" id="PTHR30250:SF11">
    <property type="entry name" value="O-ANTIGEN TRANSPORTER-RELATED"/>
    <property type="match status" value="1"/>
</dbReference>
<evidence type="ECO:0000256" key="3">
    <source>
        <dbReference type="ARBA" id="ARBA00022692"/>
    </source>
</evidence>
<comment type="caution">
    <text evidence="7">The sequence shown here is derived from an EMBL/GenBank/DDBJ whole genome shotgun (WGS) entry which is preliminary data.</text>
</comment>
<sequence length="461" mass="51741">MNRKSLLSNMSIAFFSQGISMCMSALLTLVIPKMLPIEQYGYWQLYLFYVSYVGFFHLGLSSGIYLKMGGISRDKMDKASVKAQFIFGVGYQSIIALIIVALGFILQPGPSRFFVIAQTGIYLVLQNAATYMSNVLQCMNETKKSSYSIVIEHAAFFIPCVIFIVTDVRSFRPYVFANTVSTLIQLIYCIWHLREFVGAPWLGINTAARQGVDSIKVGINLMLANVASMLILGVARFFIDLNWGIEKFGKLSLIFSLVNFFLVFVEQASIVLFPALRQSGEQSVRTFFAKARNAMSLLFPLVYLMYFPMVWVLGLWLPGYEDSFHYLILLLPVCVFDSKMSILCVTIFNVIRRERSMLGINASATFLSFLLTMFGIYLLHSISSVLCGVMIVIVLRSIFSEVYIAHLFGMKKSAIAFGELVLTIVFIVAAYLLSAWSALLVYGATYLVFVSCFRKSIKASV</sequence>
<feature type="transmembrane region" description="Helical" evidence="6">
    <location>
        <begin position="219"/>
        <end position="239"/>
    </location>
</feature>
<evidence type="ECO:0000313" key="8">
    <source>
        <dbReference type="Proteomes" id="UP000252345"/>
    </source>
</evidence>
<protein>
    <recommendedName>
        <fullName evidence="9">Polysaccharide biosynthesis protein</fullName>
    </recommendedName>
</protein>
<feature type="transmembrane region" description="Helical" evidence="6">
    <location>
        <begin position="113"/>
        <end position="133"/>
    </location>
</feature>
<proteinExistence type="predicted"/>
<keyword evidence="3 6" id="KW-0812">Transmembrane</keyword>
<keyword evidence="2" id="KW-1003">Cell membrane</keyword>
<feature type="transmembrane region" description="Helical" evidence="6">
    <location>
        <begin position="85"/>
        <end position="107"/>
    </location>
</feature>
<evidence type="ECO:0000313" key="7">
    <source>
        <dbReference type="EMBL" id="RBP99004.1"/>
    </source>
</evidence>
<reference evidence="7 8" key="1">
    <citation type="submission" date="2017-10" db="EMBL/GenBank/DDBJ databases">
        <title>Bifidobacterium xylocopum sp. nov. and Bifidobacterium aemilianum sp. nov., from the carpenter bee (Xylocopa violacea) digestive tract.</title>
        <authorList>
            <person name="Alberoni D."/>
            <person name="Baffoni L."/>
            <person name="Di Gioia D."/>
            <person name="Gaggia F."/>
            <person name="Biavati B."/>
        </authorList>
    </citation>
    <scope>NUCLEOTIDE SEQUENCE [LARGE SCALE GENOMIC DNA]</scope>
    <source>
        <strain evidence="7 8">XV2</strain>
    </source>
</reference>
<evidence type="ECO:0000256" key="1">
    <source>
        <dbReference type="ARBA" id="ARBA00004651"/>
    </source>
</evidence>
<organism evidence="7 8">
    <name type="scientific">Bifidobacterium xylocopae</name>
    <dbReference type="NCBI Taxonomy" id="2493119"/>
    <lineage>
        <taxon>Bacteria</taxon>
        <taxon>Bacillati</taxon>
        <taxon>Actinomycetota</taxon>
        <taxon>Actinomycetes</taxon>
        <taxon>Bifidobacteriales</taxon>
        <taxon>Bifidobacteriaceae</taxon>
        <taxon>Bifidobacterium</taxon>
    </lineage>
</organism>
<feature type="transmembrane region" description="Helical" evidence="6">
    <location>
        <begin position="12"/>
        <end position="31"/>
    </location>
</feature>
<feature type="transmembrane region" description="Helical" evidence="6">
    <location>
        <begin position="358"/>
        <end position="377"/>
    </location>
</feature>
<name>A0A366KBD9_9BIFI</name>
<evidence type="ECO:0000256" key="4">
    <source>
        <dbReference type="ARBA" id="ARBA00022989"/>
    </source>
</evidence>
<dbReference type="AlphaFoldDB" id="A0A366KBD9"/>
<dbReference type="Proteomes" id="UP000252345">
    <property type="component" value="Unassembled WGS sequence"/>
</dbReference>
<feature type="transmembrane region" description="Helical" evidence="6">
    <location>
        <begin position="323"/>
        <end position="351"/>
    </location>
</feature>
<dbReference type="InterPro" id="IPR050833">
    <property type="entry name" value="Poly_Biosynth_Transport"/>
</dbReference>
<keyword evidence="4 6" id="KW-1133">Transmembrane helix</keyword>
<comment type="subcellular location">
    <subcellularLocation>
        <location evidence="1">Cell membrane</location>
        <topology evidence="1">Multi-pass membrane protein</topology>
    </subcellularLocation>
</comment>
<keyword evidence="8" id="KW-1185">Reference proteome</keyword>
<dbReference type="EMBL" id="PDCH01000012">
    <property type="protein sequence ID" value="RBP99004.1"/>
    <property type="molecule type" value="Genomic_DNA"/>
</dbReference>
<keyword evidence="5 6" id="KW-0472">Membrane</keyword>
<feature type="transmembrane region" description="Helical" evidence="6">
    <location>
        <begin position="251"/>
        <end position="276"/>
    </location>
</feature>
<dbReference type="PANTHER" id="PTHR30250">
    <property type="entry name" value="PST FAMILY PREDICTED COLANIC ACID TRANSPORTER"/>
    <property type="match status" value="1"/>
</dbReference>
<feature type="transmembrane region" description="Helical" evidence="6">
    <location>
        <begin position="383"/>
        <end position="404"/>
    </location>
</feature>
<evidence type="ECO:0008006" key="9">
    <source>
        <dbReference type="Google" id="ProtNLM"/>
    </source>
</evidence>
<dbReference type="GO" id="GO:0005886">
    <property type="term" value="C:plasma membrane"/>
    <property type="evidence" value="ECO:0007669"/>
    <property type="project" value="UniProtKB-SubCell"/>
</dbReference>
<evidence type="ECO:0000256" key="2">
    <source>
        <dbReference type="ARBA" id="ARBA00022475"/>
    </source>
</evidence>